<dbReference type="EMBL" id="CP104067">
    <property type="protein sequence ID" value="WAH41526.1"/>
    <property type="molecule type" value="Genomic_DNA"/>
</dbReference>
<evidence type="ECO:0000313" key="2">
    <source>
        <dbReference type="EMBL" id="WAH41526.1"/>
    </source>
</evidence>
<dbReference type="GO" id="GO:0052621">
    <property type="term" value="F:diguanylate cyclase activity"/>
    <property type="evidence" value="ECO:0007669"/>
    <property type="project" value="UniProtKB-EC"/>
</dbReference>
<dbReference type="InterPro" id="IPR043128">
    <property type="entry name" value="Rev_trsase/Diguanyl_cyclase"/>
</dbReference>
<feature type="domain" description="GGDEF" evidence="1">
    <location>
        <begin position="205"/>
        <end position="325"/>
    </location>
</feature>
<dbReference type="SMART" id="SM00267">
    <property type="entry name" value="GGDEF"/>
    <property type="match status" value="1"/>
</dbReference>
<dbReference type="NCBIfam" id="TIGR00254">
    <property type="entry name" value="GGDEF"/>
    <property type="match status" value="1"/>
</dbReference>
<dbReference type="InterPro" id="IPR029787">
    <property type="entry name" value="Nucleotide_cyclase"/>
</dbReference>
<dbReference type="EC" id="2.7.7.65" evidence="2"/>
<organism evidence="2 3">
    <name type="scientific">Alicyclobacillus fastidiosus</name>
    <dbReference type="NCBI Taxonomy" id="392011"/>
    <lineage>
        <taxon>Bacteria</taxon>
        <taxon>Bacillati</taxon>
        <taxon>Bacillota</taxon>
        <taxon>Bacilli</taxon>
        <taxon>Bacillales</taxon>
        <taxon>Alicyclobacillaceae</taxon>
        <taxon>Alicyclobacillus</taxon>
    </lineage>
</organism>
<dbReference type="SUPFAM" id="SSF55073">
    <property type="entry name" value="Nucleotide cyclase"/>
    <property type="match status" value="1"/>
</dbReference>
<dbReference type="Gene3D" id="3.30.70.270">
    <property type="match status" value="1"/>
</dbReference>
<dbReference type="RefSeq" id="WP_268005434.1">
    <property type="nucleotide sequence ID" value="NZ_BSUT01000001.1"/>
</dbReference>
<dbReference type="InterPro" id="IPR000160">
    <property type="entry name" value="GGDEF_dom"/>
</dbReference>
<dbReference type="InterPro" id="IPR050469">
    <property type="entry name" value="Diguanylate_Cyclase"/>
</dbReference>
<keyword evidence="3" id="KW-1185">Reference proteome</keyword>
<dbReference type="CDD" id="cd01949">
    <property type="entry name" value="GGDEF"/>
    <property type="match status" value="1"/>
</dbReference>
<evidence type="ECO:0000259" key="1">
    <source>
        <dbReference type="PROSITE" id="PS50887"/>
    </source>
</evidence>
<accession>A0ABY6ZH37</accession>
<evidence type="ECO:0000313" key="3">
    <source>
        <dbReference type="Proteomes" id="UP001164761"/>
    </source>
</evidence>
<reference evidence="2" key="1">
    <citation type="submission" date="2022-08" db="EMBL/GenBank/DDBJ databases">
        <title>Alicyclobacillus fastidiosus DSM 17978, complete genome.</title>
        <authorList>
            <person name="Wang Q."/>
            <person name="Cai R."/>
            <person name="Wang Z."/>
        </authorList>
    </citation>
    <scope>NUCLEOTIDE SEQUENCE</scope>
    <source>
        <strain evidence="2">DSM 17978</strain>
    </source>
</reference>
<name>A0ABY6ZH37_9BACL</name>
<dbReference type="PANTHER" id="PTHR45138">
    <property type="entry name" value="REGULATORY COMPONENTS OF SENSORY TRANSDUCTION SYSTEM"/>
    <property type="match status" value="1"/>
</dbReference>
<dbReference type="Proteomes" id="UP001164761">
    <property type="component" value="Chromosome"/>
</dbReference>
<proteinExistence type="predicted"/>
<keyword evidence="2" id="KW-0548">Nucleotidyltransferase</keyword>
<dbReference type="Pfam" id="PF00990">
    <property type="entry name" value="GGDEF"/>
    <property type="match status" value="1"/>
</dbReference>
<dbReference type="PANTHER" id="PTHR45138:SF9">
    <property type="entry name" value="DIGUANYLATE CYCLASE DGCM-RELATED"/>
    <property type="match status" value="1"/>
</dbReference>
<dbReference type="PROSITE" id="PS50887">
    <property type="entry name" value="GGDEF"/>
    <property type="match status" value="1"/>
</dbReference>
<protein>
    <submittedName>
        <fullName evidence="2">Diguanylate cyclase</fullName>
        <ecNumber evidence="2">2.7.7.65</ecNumber>
    </submittedName>
</protein>
<sequence length="325" mass="36839">MQRLAEFIQESRTWSRAVRGTDLLRRVAYALRHHLDIDAGIFIYKRRFLRNHLGQLDTSVRVYESWGMAGHREQLESLVQTSKWCLGTPSFECSGVWEPIFALPHNWQHHFERSGIAHVGAWPVLDVDRVPIGAMVLGRRQGSVIHDEDVLSVCAEQVSLIVELLVERRKAEDYSRRDPLTGIFNRRGLLHFLPDVQADAKSSGAGIVVGVVDVNSFKRINDEYGHARGDDVLLDIASTLSDAIGQHGLAARFGGDEFVFLYSAPGVTAEQVRQEVIDRFQAKPYEVCVGCVFWIEEMDWPMCLDAADAHLYARKGYAEQRREHV</sequence>
<keyword evidence="2" id="KW-0808">Transferase</keyword>
<gene>
    <name evidence="2" type="ORF">NZD89_25355</name>
</gene>